<name>A0A2H3J9R2_WOLCO</name>
<keyword evidence="2" id="KW-1185">Reference proteome</keyword>
<protein>
    <submittedName>
        <fullName evidence="1">Uncharacterized protein</fullName>
    </submittedName>
</protein>
<dbReference type="Proteomes" id="UP000218811">
    <property type="component" value="Unassembled WGS sequence"/>
</dbReference>
<dbReference type="AlphaFoldDB" id="A0A2H3J9R2"/>
<dbReference type="EMBL" id="KB467942">
    <property type="protein sequence ID" value="PCH38661.1"/>
    <property type="molecule type" value="Genomic_DNA"/>
</dbReference>
<proteinExistence type="predicted"/>
<evidence type="ECO:0000313" key="2">
    <source>
        <dbReference type="Proteomes" id="UP000218811"/>
    </source>
</evidence>
<sequence>MLLFHPTQRVPVPTFPIQTVMDIDMGTSALELEAGNVGTAACFTPACPGFAPPPASQSYSEEGVEGTGSAAPFCDDDELKARLTAKGQDTYDIVISHLGMGKELLHIKPVPISAYSSLNGVFGMADLEAESTRGPVLEMVEQILYEDPRQNGFIPTLLHTFEIGSDIGVYLAHQEHFKSLNEAKCHIQPSLGSSLKASIRVKWPGYTNGKTRQINVRGSTAAMNSITVGKLVSEIAKAMDKISQEYETETCSEGRWRIGPKNITLQHLVLHHVIQVSSNSFQPVLYVCRT</sequence>
<organism evidence="1 2">
    <name type="scientific">Wolfiporia cocos (strain MD-104)</name>
    <name type="common">Brown rot fungus</name>
    <dbReference type="NCBI Taxonomy" id="742152"/>
    <lineage>
        <taxon>Eukaryota</taxon>
        <taxon>Fungi</taxon>
        <taxon>Dikarya</taxon>
        <taxon>Basidiomycota</taxon>
        <taxon>Agaricomycotina</taxon>
        <taxon>Agaricomycetes</taxon>
        <taxon>Polyporales</taxon>
        <taxon>Phaeolaceae</taxon>
        <taxon>Wolfiporia</taxon>
    </lineage>
</organism>
<evidence type="ECO:0000313" key="1">
    <source>
        <dbReference type="EMBL" id="PCH38661.1"/>
    </source>
</evidence>
<reference evidence="1 2" key="1">
    <citation type="journal article" date="2012" name="Science">
        <title>The Paleozoic origin of enzymatic lignin decomposition reconstructed from 31 fungal genomes.</title>
        <authorList>
            <person name="Floudas D."/>
            <person name="Binder M."/>
            <person name="Riley R."/>
            <person name="Barry K."/>
            <person name="Blanchette R.A."/>
            <person name="Henrissat B."/>
            <person name="Martinez A.T."/>
            <person name="Otillar R."/>
            <person name="Spatafora J.W."/>
            <person name="Yadav J.S."/>
            <person name="Aerts A."/>
            <person name="Benoit I."/>
            <person name="Boyd A."/>
            <person name="Carlson A."/>
            <person name="Copeland A."/>
            <person name="Coutinho P.M."/>
            <person name="de Vries R.P."/>
            <person name="Ferreira P."/>
            <person name="Findley K."/>
            <person name="Foster B."/>
            <person name="Gaskell J."/>
            <person name="Glotzer D."/>
            <person name="Gorecki P."/>
            <person name="Heitman J."/>
            <person name="Hesse C."/>
            <person name="Hori C."/>
            <person name="Igarashi K."/>
            <person name="Jurgens J.A."/>
            <person name="Kallen N."/>
            <person name="Kersten P."/>
            <person name="Kohler A."/>
            <person name="Kuees U."/>
            <person name="Kumar T.K.A."/>
            <person name="Kuo A."/>
            <person name="LaButti K."/>
            <person name="Larrondo L.F."/>
            <person name="Lindquist E."/>
            <person name="Ling A."/>
            <person name="Lombard V."/>
            <person name="Lucas S."/>
            <person name="Lundell T."/>
            <person name="Martin R."/>
            <person name="McLaughlin D.J."/>
            <person name="Morgenstern I."/>
            <person name="Morin E."/>
            <person name="Murat C."/>
            <person name="Nagy L.G."/>
            <person name="Nolan M."/>
            <person name="Ohm R.A."/>
            <person name="Patyshakuliyeva A."/>
            <person name="Rokas A."/>
            <person name="Ruiz-Duenas F.J."/>
            <person name="Sabat G."/>
            <person name="Salamov A."/>
            <person name="Samejima M."/>
            <person name="Schmutz J."/>
            <person name="Slot J.C."/>
            <person name="St John F."/>
            <person name="Stenlid J."/>
            <person name="Sun H."/>
            <person name="Sun S."/>
            <person name="Syed K."/>
            <person name="Tsang A."/>
            <person name="Wiebenga A."/>
            <person name="Young D."/>
            <person name="Pisabarro A."/>
            <person name="Eastwood D.C."/>
            <person name="Martin F."/>
            <person name="Cullen D."/>
            <person name="Grigoriev I.V."/>
            <person name="Hibbett D.S."/>
        </authorList>
    </citation>
    <scope>NUCLEOTIDE SEQUENCE [LARGE SCALE GENOMIC DNA]</scope>
    <source>
        <strain evidence="1 2">MD-104</strain>
    </source>
</reference>
<dbReference type="OrthoDB" id="2662268at2759"/>
<gene>
    <name evidence="1" type="ORF">WOLCODRAFT_149610</name>
</gene>
<accession>A0A2H3J9R2</accession>